<feature type="domain" description="4'-phosphopantetheinyl transferase" evidence="3">
    <location>
        <begin position="144"/>
        <end position="221"/>
    </location>
</feature>
<dbReference type="Proteomes" id="UP000284842">
    <property type="component" value="Unassembled WGS sequence"/>
</dbReference>
<proteinExistence type="predicted"/>
<dbReference type="InParanoid" id="A0A409W1Y1"/>
<feature type="domain" description="4'-phosphopantetheinyl transferase N-terminal" evidence="4">
    <location>
        <begin position="37"/>
        <end position="132"/>
    </location>
</feature>
<evidence type="ECO:0000256" key="1">
    <source>
        <dbReference type="ARBA" id="ARBA00013172"/>
    </source>
</evidence>
<dbReference type="STRING" id="181874.A0A409W1Y1"/>
<organism evidence="5 6">
    <name type="scientific">Panaeolus cyanescens</name>
    <dbReference type="NCBI Taxonomy" id="181874"/>
    <lineage>
        <taxon>Eukaryota</taxon>
        <taxon>Fungi</taxon>
        <taxon>Dikarya</taxon>
        <taxon>Basidiomycota</taxon>
        <taxon>Agaricomycotina</taxon>
        <taxon>Agaricomycetes</taxon>
        <taxon>Agaricomycetidae</taxon>
        <taxon>Agaricales</taxon>
        <taxon>Agaricineae</taxon>
        <taxon>Galeropsidaceae</taxon>
        <taxon>Panaeolus</taxon>
    </lineage>
</organism>
<comment type="caution">
    <text evidence="5">The sequence shown here is derived from an EMBL/GenBank/DDBJ whole genome shotgun (WGS) entry which is preliminary data.</text>
</comment>
<dbReference type="PANTHER" id="PTHR12215:SF10">
    <property type="entry name" value="L-AMINOADIPATE-SEMIALDEHYDE DEHYDROGENASE-PHOSPHOPANTETHEINYL TRANSFERASE"/>
    <property type="match status" value="1"/>
</dbReference>
<dbReference type="InterPro" id="IPR008278">
    <property type="entry name" value="4-PPantetheinyl_Trfase_dom"/>
</dbReference>
<dbReference type="GO" id="GO:0005829">
    <property type="term" value="C:cytosol"/>
    <property type="evidence" value="ECO:0007669"/>
    <property type="project" value="TreeGrafter"/>
</dbReference>
<dbReference type="Pfam" id="PF01648">
    <property type="entry name" value="ACPS"/>
    <property type="match status" value="1"/>
</dbReference>
<protein>
    <recommendedName>
        <fullName evidence="1">holo-[acyl-carrier-protein] synthase</fullName>
        <ecNumber evidence="1">2.7.8.7</ecNumber>
    </recommendedName>
</protein>
<evidence type="ECO:0000313" key="6">
    <source>
        <dbReference type="Proteomes" id="UP000284842"/>
    </source>
</evidence>
<dbReference type="Gene3D" id="3.90.470.20">
    <property type="entry name" value="4'-phosphopantetheinyl transferase domain"/>
    <property type="match status" value="2"/>
</dbReference>
<dbReference type="EC" id="2.7.8.7" evidence="1"/>
<dbReference type="PANTHER" id="PTHR12215">
    <property type="entry name" value="PHOSPHOPANTETHEINE TRANSFERASE"/>
    <property type="match status" value="1"/>
</dbReference>
<dbReference type="AlphaFoldDB" id="A0A409W1Y1"/>
<gene>
    <name evidence="5" type="ORF">CVT24_004835</name>
</gene>
<dbReference type="GO" id="GO:0008897">
    <property type="term" value="F:holo-[acyl-carrier-protein] synthase activity"/>
    <property type="evidence" value="ECO:0007669"/>
    <property type="project" value="UniProtKB-EC"/>
</dbReference>
<keyword evidence="2" id="KW-0808">Transferase</keyword>
<keyword evidence="6" id="KW-1185">Reference proteome</keyword>
<evidence type="ECO:0000313" key="5">
    <source>
        <dbReference type="EMBL" id="PPQ72529.1"/>
    </source>
</evidence>
<name>A0A409W1Y1_9AGAR</name>
<evidence type="ECO:0000256" key="2">
    <source>
        <dbReference type="ARBA" id="ARBA00022679"/>
    </source>
</evidence>
<sequence length="294" mass="33624">MQVRVVIYHPTGFTDEVHRLFFYKSLFADSSLSWVEQLYQAALSVVDSESQSRIKRFYHRDDACRTLIGRLLTRTLVKERGIPLPDVKFAATAAGKPYIVSQSKEKNILFREFLYPPLAYNITHDNNLIAMAYAPGLQNSPAFSLGIDVMKLRIPGRETFASFVETVGDQLTQLEHRQINEGISQGEKLKRFFWMWTLKEAYTKALGIGLGFDFRRVEFDVVERVVRVDGRIPPGWRFNMFTVQDGDDVYQGVVAEFVGDIPTRVVDETAKIDWLTVHDAVEFTQDAIATLKTE</sequence>
<dbReference type="FunCoup" id="A0A409W1Y1">
    <property type="interactions" value="288"/>
</dbReference>
<dbReference type="Pfam" id="PF22624">
    <property type="entry name" value="AASDHPPT_N"/>
    <property type="match status" value="1"/>
</dbReference>
<reference evidence="5 6" key="1">
    <citation type="journal article" date="2018" name="Evol. Lett.">
        <title>Horizontal gene cluster transfer increased hallucinogenic mushroom diversity.</title>
        <authorList>
            <person name="Reynolds H.T."/>
            <person name="Vijayakumar V."/>
            <person name="Gluck-Thaler E."/>
            <person name="Korotkin H.B."/>
            <person name="Matheny P.B."/>
            <person name="Slot J.C."/>
        </authorList>
    </citation>
    <scope>NUCLEOTIDE SEQUENCE [LARGE SCALE GENOMIC DNA]</scope>
    <source>
        <strain evidence="5 6">2629</strain>
    </source>
</reference>
<accession>A0A409W1Y1</accession>
<evidence type="ECO:0000259" key="4">
    <source>
        <dbReference type="Pfam" id="PF22624"/>
    </source>
</evidence>
<dbReference type="GO" id="GO:0019878">
    <property type="term" value="P:lysine biosynthetic process via aminoadipic acid"/>
    <property type="evidence" value="ECO:0007669"/>
    <property type="project" value="TreeGrafter"/>
</dbReference>
<dbReference type="InterPro" id="IPR037143">
    <property type="entry name" value="4-PPantetheinyl_Trfase_dom_sf"/>
</dbReference>
<dbReference type="EMBL" id="NHTK01005865">
    <property type="protein sequence ID" value="PPQ72529.1"/>
    <property type="molecule type" value="Genomic_DNA"/>
</dbReference>
<dbReference type="OrthoDB" id="26719at2759"/>
<dbReference type="GO" id="GO:0000287">
    <property type="term" value="F:magnesium ion binding"/>
    <property type="evidence" value="ECO:0007669"/>
    <property type="project" value="InterPro"/>
</dbReference>
<evidence type="ECO:0000259" key="3">
    <source>
        <dbReference type="Pfam" id="PF01648"/>
    </source>
</evidence>
<dbReference type="InterPro" id="IPR055066">
    <property type="entry name" value="AASDHPPT_N"/>
</dbReference>
<dbReference type="InterPro" id="IPR050559">
    <property type="entry name" value="P-Pant_transferase_sf"/>
</dbReference>
<dbReference type="SUPFAM" id="SSF56214">
    <property type="entry name" value="4'-phosphopantetheinyl transferase"/>
    <property type="match status" value="2"/>
</dbReference>